<dbReference type="InterPro" id="IPR013078">
    <property type="entry name" value="His_Pase_superF_clade-1"/>
</dbReference>
<protein>
    <submittedName>
        <fullName evidence="1">Histidine phosphatase family protein</fullName>
    </submittedName>
</protein>
<dbReference type="Proteomes" id="UP000631034">
    <property type="component" value="Unassembled WGS sequence"/>
</dbReference>
<dbReference type="InterPro" id="IPR029033">
    <property type="entry name" value="His_PPase_superfam"/>
</dbReference>
<evidence type="ECO:0000313" key="2">
    <source>
        <dbReference type="Proteomes" id="UP000631034"/>
    </source>
</evidence>
<sequence>MSRDRVLSPGTVRWWWIRHAPVPATPGLILGQMDLPCDTSDLDMMILLAERLPVAPTVLLSPLLRARQTLQALENAGAVFHNAHEEPALLEQNFGTWEGRTWNDLTAGDHPDDTEGAFFWKDPATGIPPGGESFETLVRRVDTGIRHWTDIVGTGDIVAVAHAGSIRAAMAVALDLDPAVALRLEVAPLSLTCLQHHAGAGWSVQSMNEVPP</sequence>
<organism evidence="1 2">
    <name type="scientific">Phaeovibrio sulfidiphilus</name>
    <dbReference type="NCBI Taxonomy" id="1220600"/>
    <lineage>
        <taxon>Bacteria</taxon>
        <taxon>Pseudomonadati</taxon>
        <taxon>Pseudomonadota</taxon>
        <taxon>Alphaproteobacteria</taxon>
        <taxon>Rhodospirillales</taxon>
        <taxon>Rhodospirillaceae</taxon>
        <taxon>Phaeovibrio</taxon>
    </lineage>
</organism>
<accession>A0A8J6YND6</accession>
<proteinExistence type="predicted"/>
<name>A0A8J6YND6_9PROT</name>
<gene>
    <name evidence="1" type="ORF">IHV25_08575</name>
</gene>
<reference evidence="1" key="1">
    <citation type="submission" date="2020-10" db="EMBL/GenBank/DDBJ databases">
        <title>Genome sequence of the unusual species of purple photosynthetic bacteria, Phaeovibrio sulfidiphilus DSM 23193, type strain.</title>
        <authorList>
            <person name="Kyndt J.A."/>
            <person name="Meyer T.E."/>
        </authorList>
    </citation>
    <scope>NUCLEOTIDE SEQUENCE</scope>
    <source>
        <strain evidence="1">DSM 23193</strain>
    </source>
</reference>
<keyword evidence="2" id="KW-1185">Reference proteome</keyword>
<dbReference type="Gene3D" id="3.40.50.1240">
    <property type="entry name" value="Phosphoglycerate mutase-like"/>
    <property type="match status" value="1"/>
</dbReference>
<dbReference type="SUPFAM" id="SSF53254">
    <property type="entry name" value="Phosphoglycerate mutase-like"/>
    <property type="match status" value="1"/>
</dbReference>
<dbReference type="Pfam" id="PF00300">
    <property type="entry name" value="His_Phos_1"/>
    <property type="match status" value="1"/>
</dbReference>
<dbReference type="SMART" id="SM00855">
    <property type="entry name" value="PGAM"/>
    <property type="match status" value="1"/>
</dbReference>
<evidence type="ECO:0000313" key="1">
    <source>
        <dbReference type="EMBL" id="MBE1237700.1"/>
    </source>
</evidence>
<dbReference type="AlphaFoldDB" id="A0A8J6YND6"/>
<dbReference type="CDD" id="cd07067">
    <property type="entry name" value="HP_PGM_like"/>
    <property type="match status" value="1"/>
</dbReference>
<dbReference type="EMBL" id="JACZHT010000006">
    <property type="protein sequence ID" value="MBE1237700.1"/>
    <property type="molecule type" value="Genomic_DNA"/>
</dbReference>
<comment type="caution">
    <text evidence="1">The sequence shown here is derived from an EMBL/GenBank/DDBJ whole genome shotgun (WGS) entry which is preliminary data.</text>
</comment>